<protein>
    <submittedName>
        <fullName evidence="1">Uncharacterized protein</fullName>
    </submittedName>
</protein>
<keyword evidence="2" id="KW-1185">Reference proteome</keyword>
<dbReference type="EMBL" id="BMFY01000014">
    <property type="protein sequence ID" value="GGA23593.1"/>
    <property type="molecule type" value="Genomic_DNA"/>
</dbReference>
<reference evidence="1" key="1">
    <citation type="journal article" date="2014" name="Int. J. Syst. Evol. Microbiol.">
        <title>Complete genome sequence of Corynebacterium casei LMG S-19264T (=DSM 44701T), isolated from a smear-ripened cheese.</title>
        <authorList>
            <consortium name="US DOE Joint Genome Institute (JGI-PGF)"/>
            <person name="Walter F."/>
            <person name="Albersmeier A."/>
            <person name="Kalinowski J."/>
            <person name="Ruckert C."/>
        </authorList>
    </citation>
    <scope>NUCLEOTIDE SEQUENCE</scope>
    <source>
        <strain evidence="1">CGMCC 1.12785</strain>
    </source>
</reference>
<comment type="caution">
    <text evidence="1">The sequence shown here is derived from an EMBL/GenBank/DDBJ whole genome shotgun (WGS) entry which is preliminary data.</text>
</comment>
<sequence length="39" mass="4332">MPPMENLVIEEVNLNETPEQILAPNSHHHGHAVAAFAWS</sequence>
<reference evidence="1" key="2">
    <citation type="submission" date="2020-09" db="EMBL/GenBank/DDBJ databases">
        <authorList>
            <person name="Sun Q."/>
            <person name="Zhou Y."/>
        </authorList>
    </citation>
    <scope>NUCLEOTIDE SEQUENCE</scope>
    <source>
        <strain evidence="1">CGMCC 1.12785</strain>
    </source>
</reference>
<evidence type="ECO:0000313" key="1">
    <source>
        <dbReference type="EMBL" id="GGA23593.1"/>
    </source>
</evidence>
<evidence type="ECO:0000313" key="2">
    <source>
        <dbReference type="Proteomes" id="UP000616114"/>
    </source>
</evidence>
<gene>
    <name evidence="1" type="ORF">GCM10011333_28280</name>
</gene>
<accession>A0A8J2U089</accession>
<dbReference type="Proteomes" id="UP000616114">
    <property type="component" value="Unassembled WGS sequence"/>
</dbReference>
<dbReference type="AlphaFoldDB" id="A0A8J2U089"/>
<proteinExistence type="predicted"/>
<organism evidence="1 2">
    <name type="scientific">Sediminivirga luteola</name>
    <dbReference type="NCBI Taxonomy" id="1774748"/>
    <lineage>
        <taxon>Bacteria</taxon>
        <taxon>Bacillati</taxon>
        <taxon>Actinomycetota</taxon>
        <taxon>Actinomycetes</taxon>
        <taxon>Micrococcales</taxon>
        <taxon>Brevibacteriaceae</taxon>
        <taxon>Sediminivirga</taxon>
    </lineage>
</organism>
<name>A0A8J2U089_9MICO</name>